<evidence type="ECO:0000256" key="7">
    <source>
        <dbReference type="ARBA" id="ARBA00022837"/>
    </source>
</evidence>
<dbReference type="Pfam" id="PF16880">
    <property type="entry name" value="EHD_N"/>
    <property type="match status" value="1"/>
</dbReference>
<dbReference type="Ensembl" id="ENSLLET00000018268.1">
    <property type="protein sequence ID" value="ENSLLEP00000017591.1"/>
    <property type="gene ID" value="ENSLLEG00000011126.1"/>
</dbReference>
<dbReference type="GO" id="GO:0060271">
    <property type="term" value="P:cilium assembly"/>
    <property type="evidence" value="ECO:0007669"/>
    <property type="project" value="TreeGrafter"/>
</dbReference>
<dbReference type="GO" id="GO:0045296">
    <property type="term" value="F:cadherin binding"/>
    <property type="evidence" value="ECO:0007669"/>
    <property type="project" value="TreeGrafter"/>
</dbReference>
<dbReference type="OrthoDB" id="1716625at2759"/>
<protein>
    <submittedName>
        <fullName evidence="11">EH domain containing 4</fullName>
    </submittedName>
</protein>
<dbReference type="GO" id="GO:0072659">
    <property type="term" value="P:protein localization to plasma membrane"/>
    <property type="evidence" value="ECO:0007669"/>
    <property type="project" value="TreeGrafter"/>
</dbReference>
<keyword evidence="12" id="KW-1185">Reference proteome</keyword>
<organism evidence="11 12">
    <name type="scientific">Leptobrachium leishanense</name>
    <name type="common">Leishan spiny toad</name>
    <dbReference type="NCBI Taxonomy" id="445787"/>
    <lineage>
        <taxon>Eukaryota</taxon>
        <taxon>Metazoa</taxon>
        <taxon>Chordata</taxon>
        <taxon>Craniata</taxon>
        <taxon>Vertebrata</taxon>
        <taxon>Euteleostomi</taxon>
        <taxon>Amphibia</taxon>
        <taxon>Batrachia</taxon>
        <taxon>Anura</taxon>
        <taxon>Pelobatoidea</taxon>
        <taxon>Megophryidae</taxon>
        <taxon>Leptobrachium</taxon>
    </lineage>
</organism>
<dbReference type="PROSITE" id="PS51718">
    <property type="entry name" value="G_DYNAMIN_2"/>
    <property type="match status" value="1"/>
</dbReference>
<dbReference type="Gene3D" id="1.10.268.20">
    <property type="match status" value="1"/>
</dbReference>
<dbReference type="GO" id="GO:0006897">
    <property type="term" value="P:endocytosis"/>
    <property type="evidence" value="ECO:0007669"/>
    <property type="project" value="TreeGrafter"/>
</dbReference>
<dbReference type="InterPro" id="IPR045063">
    <property type="entry name" value="Dynamin_N"/>
</dbReference>
<evidence type="ECO:0000256" key="6">
    <source>
        <dbReference type="ARBA" id="ARBA00022753"/>
    </source>
</evidence>
<dbReference type="FunFam" id="3.40.50.300:FF:000147">
    <property type="entry name" value="EH domain-containing protein 1"/>
    <property type="match status" value="1"/>
</dbReference>
<reference evidence="11" key="2">
    <citation type="submission" date="2025-09" db="UniProtKB">
        <authorList>
            <consortium name="Ensembl"/>
        </authorList>
    </citation>
    <scope>IDENTIFICATION</scope>
</reference>
<dbReference type="InterPro" id="IPR040990">
    <property type="entry name" value="DUF5600"/>
</dbReference>
<accession>A0A8C5MP84</accession>
<dbReference type="AlphaFoldDB" id="A0A8C5MP84"/>
<dbReference type="GO" id="GO:0005886">
    <property type="term" value="C:plasma membrane"/>
    <property type="evidence" value="ECO:0007669"/>
    <property type="project" value="UniProtKB-SubCell"/>
</dbReference>
<keyword evidence="4" id="KW-0479">Metal-binding</keyword>
<dbReference type="Pfam" id="PF18150">
    <property type="entry name" value="DUF5600"/>
    <property type="match status" value="1"/>
</dbReference>
<dbReference type="GO" id="GO:0032456">
    <property type="term" value="P:endocytic recycling"/>
    <property type="evidence" value="ECO:0007669"/>
    <property type="project" value="TreeGrafter"/>
</dbReference>
<reference evidence="11" key="1">
    <citation type="submission" date="2025-08" db="UniProtKB">
        <authorList>
            <consortium name="Ensembl"/>
        </authorList>
    </citation>
    <scope>IDENTIFICATION</scope>
</reference>
<dbReference type="PANTHER" id="PTHR11216:SF57">
    <property type="entry name" value="EH DOMAIN-CONTAINING PROTEIN 4"/>
    <property type="match status" value="1"/>
</dbReference>
<dbReference type="Pfam" id="PF00350">
    <property type="entry name" value="Dynamin_N"/>
    <property type="match status" value="1"/>
</dbReference>
<evidence type="ECO:0000256" key="4">
    <source>
        <dbReference type="ARBA" id="ARBA00022723"/>
    </source>
</evidence>
<keyword evidence="5" id="KW-0547">Nucleotide-binding</keyword>
<dbReference type="Gene3D" id="3.40.50.300">
    <property type="entry name" value="P-loop containing nucleotide triphosphate hydrolases"/>
    <property type="match status" value="1"/>
</dbReference>
<evidence type="ECO:0000256" key="5">
    <source>
        <dbReference type="ARBA" id="ARBA00022741"/>
    </source>
</evidence>
<evidence type="ECO:0000313" key="11">
    <source>
        <dbReference type="Ensembl" id="ENSLLEP00000017591.1"/>
    </source>
</evidence>
<dbReference type="InterPro" id="IPR030381">
    <property type="entry name" value="G_DYNAMIN_dom"/>
</dbReference>
<dbReference type="SUPFAM" id="SSF52540">
    <property type="entry name" value="P-loop containing nucleoside triphosphate hydrolases"/>
    <property type="match status" value="1"/>
</dbReference>
<keyword evidence="6" id="KW-0967">Endosome</keyword>
<feature type="region of interest" description="Disordered" evidence="9">
    <location>
        <begin position="492"/>
        <end position="561"/>
    </location>
</feature>
<dbReference type="Proteomes" id="UP000694569">
    <property type="component" value="Unplaced"/>
</dbReference>
<dbReference type="InterPro" id="IPR027417">
    <property type="entry name" value="P-loop_NTPase"/>
</dbReference>
<evidence type="ECO:0000259" key="10">
    <source>
        <dbReference type="PROSITE" id="PS51718"/>
    </source>
</evidence>
<keyword evidence="7" id="KW-0106">Calcium</keyword>
<evidence type="ECO:0000256" key="2">
    <source>
        <dbReference type="ARBA" id="ARBA00004481"/>
    </source>
</evidence>
<evidence type="ECO:0000256" key="3">
    <source>
        <dbReference type="ARBA" id="ARBA00022475"/>
    </source>
</evidence>
<evidence type="ECO:0000256" key="1">
    <source>
        <dbReference type="ARBA" id="ARBA00004413"/>
    </source>
</evidence>
<dbReference type="GO" id="GO:0046872">
    <property type="term" value="F:metal ion binding"/>
    <property type="evidence" value="ECO:0007669"/>
    <property type="project" value="UniProtKB-KW"/>
</dbReference>
<name>A0A8C5MP84_9ANUR</name>
<comment type="subcellular location">
    <subcellularLocation>
        <location evidence="1">Cell membrane</location>
        <topology evidence="1">Peripheral membrane protein</topology>
        <orientation evidence="1">Cytoplasmic side</orientation>
    </subcellularLocation>
    <subcellularLocation>
        <location evidence="2">Endosome membrane</location>
        <topology evidence="2">Peripheral membrane protein</topology>
    </subcellularLocation>
</comment>
<sequence length="708" mass="76023">MFSWLGKESGSGRGAQDVLHTVTGGLQALYSGKLLPLEEHYRFHEFHSPALEEADFKNLPMVLLVGQYSTGKTTFIRYLLEQDFPGMRIGPEPTTDSFIAVMHGEKEGSIPGNALVVDPKKPFRKLNSFGNAFLNRFMCSQLPNQVLKSISIIDSPGILSGEKQRISRGYDFCQVLTWFAERVDRIILLFDAHKLDISDEFSEAIKAFRGQDDKIRVVLNKADQVDTQQLMRVYGALMWSLGKVINTPEVVRVYIGSFWSKPLQNTENRKLFEMEAQDLFRDIQGLPRNAALRKLNDLIKRARLAKVHAYIISHLKKEMPAMFGKEAKKKELINNLPDIFRQIQREHQISAGDFPDIKKMQVRVFTGPRLHTPPPPKKPQQLVLLWPQLINLTLLCIGFATLGASGHSAALGDSGHSASFGDSGHRAALAPLSTARLSAPPGKTRLSGPLATAQLSAPPGTARLWAQRSSRRLRAQRGSGCLWAQHSSGRLWAQRGSRRSSGRLQAQRGSGRPPGTARLSTPPGTARLSAPPGTARLSAPPGTARLSAPPGTARLWAPPGTARLWAPPGAALGASGHSAALGASGHSAALGASGHSAALGASGHSAALCTAQLSAPPATARLWVALGASGHSAALGASGRGSGRLRARLWAPPAQRGSGRLGRGSGRLRARLWVPPGTARLWAPPGAALGASGRGSGRTGTQECLKIK</sequence>
<evidence type="ECO:0000256" key="9">
    <source>
        <dbReference type="SAM" id="MobiDB-lite"/>
    </source>
</evidence>
<dbReference type="GO" id="GO:0005769">
    <property type="term" value="C:early endosome"/>
    <property type="evidence" value="ECO:0007669"/>
    <property type="project" value="TreeGrafter"/>
</dbReference>
<feature type="domain" description="Dynamin-type G" evidence="10">
    <location>
        <begin position="56"/>
        <end position="287"/>
    </location>
</feature>
<evidence type="ECO:0000256" key="8">
    <source>
        <dbReference type="ARBA" id="ARBA00023136"/>
    </source>
</evidence>
<keyword evidence="3" id="KW-1003">Cell membrane</keyword>
<keyword evidence="8" id="KW-0472">Membrane</keyword>
<dbReference type="GO" id="GO:0030139">
    <property type="term" value="C:endocytic vesicle"/>
    <property type="evidence" value="ECO:0007669"/>
    <property type="project" value="TreeGrafter"/>
</dbReference>
<dbReference type="GO" id="GO:0005525">
    <property type="term" value="F:GTP binding"/>
    <property type="evidence" value="ECO:0007669"/>
    <property type="project" value="InterPro"/>
</dbReference>
<dbReference type="GO" id="GO:0055038">
    <property type="term" value="C:recycling endosome membrane"/>
    <property type="evidence" value="ECO:0007669"/>
    <property type="project" value="TreeGrafter"/>
</dbReference>
<dbReference type="InterPro" id="IPR031692">
    <property type="entry name" value="EHD_N"/>
</dbReference>
<dbReference type="CDD" id="cd09913">
    <property type="entry name" value="EHD"/>
    <property type="match status" value="1"/>
</dbReference>
<dbReference type="GeneTree" id="ENSGT00940000158601"/>
<dbReference type="GO" id="GO:0048471">
    <property type="term" value="C:perinuclear region of cytoplasm"/>
    <property type="evidence" value="ECO:0007669"/>
    <property type="project" value="TreeGrafter"/>
</dbReference>
<dbReference type="PANTHER" id="PTHR11216">
    <property type="entry name" value="EH DOMAIN"/>
    <property type="match status" value="1"/>
</dbReference>
<evidence type="ECO:0000313" key="12">
    <source>
        <dbReference type="Proteomes" id="UP000694569"/>
    </source>
</evidence>
<feature type="region of interest" description="Disordered" evidence="9">
    <location>
        <begin position="434"/>
        <end position="461"/>
    </location>
</feature>
<gene>
    <name evidence="11" type="primary">EHD4</name>
</gene>
<proteinExistence type="predicted"/>
<feature type="compositionally biased region" description="Low complexity" evidence="9">
    <location>
        <begin position="502"/>
        <end position="511"/>
    </location>
</feature>